<evidence type="ECO:0000313" key="1">
    <source>
        <dbReference type="EMBL" id="CAB4575594.1"/>
    </source>
</evidence>
<proteinExistence type="predicted"/>
<accession>A0A6J6EK97</accession>
<gene>
    <name evidence="1" type="ORF">UFOPK1643_01017</name>
</gene>
<reference evidence="1" key="1">
    <citation type="submission" date="2020-05" db="EMBL/GenBank/DDBJ databases">
        <authorList>
            <person name="Chiriac C."/>
            <person name="Salcher M."/>
            <person name="Ghai R."/>
            <person name="Kavagutti S V."/>
        </authorList>
    </citation>
    <scope>NUCLEOTIDE SEQUENCE</scope>
</reference>
<sequence>MGSRFVPGTSPPGGYAMLCRAIVSSAMTSSETPPKRDVVPTKYSSTTSCDKPIASKTCAPVYEAIVLMPIFDITFSTPFPKLLIRFFTAFSGVIPVITP</sequence>
<name>A0A6J6EK97_9ZZZZ</name>
<dbReference type="AlphaFoldDB" id="A0A6J6EK97"/>
<dbReference type="EMBL" id="CAEZTK010000104">
    <property type="protein sequence ID" value="CAB4575594.1"/>
    <property type="molecule type" value="Genomic_DNA"/>
</dbReference>
<protein>
    <submittedName>
        <fullName evidence="1">Unannotated protein</fullName>
    </submittedName>
</protein>
<organism evidence="1">
    <name type="scientific">freshwater metagenome</name>
    <dbReference type="NCBI Taxonomy" id="449393"/>
    <lineage>
        <taxon>unclassified sequences</taxon>
        <taxon>metagenomes</taxon>
        <taxon>ecological metagenomes</taxon>
    </lineage>
</organism>